<dbReference type="Gene3D" id="3.30.420.240">
    <property type="match status" value="1"/>
</dbReference>
<comment type="caution">
    <text evidence="1">The sequence shown here is derived from an EMBL/GenBank/DDBJ whole genome shotgun (WGS) entry which is preliminary data.</text>
</comment>
<dbReference type="Gene3D" id="3.40.50.300">
    <property type="entry name" value="P-loop containing nucleotide triphosphate hydrolases"/>
    <property type="match status" value="1"/>
</dbReference>
<gene>
    <name evidence="1" type="ORF">LCGC14_1529070</name>
</gene>
<sequence length="428" mass="48956">MESEQEINQVTFEPTTKQFKALEYLGDPITEEVLFGGGAGGGKTVLGCFWLITNCLKYPGSRWLMGRAILKSLKESTVKTLFDMLANTFHFEKDVHYHYNEQAGFIRFYNGSEIVFKDLFLYPSDPEFDSLGSHEYTGAFIDEIQQCTNKAKEIVLTRLRYKIDEFGIVGKLLMCSNPTKNFAYYDFYKPTLNKTIKKTRVFIQALIHTNPHIPKSYVESLKRREGVTRQRLLEGNWNYDTGEDALFDFDSIVDMFTNTVEDSEDRFLSADISRFGADKTVIIQWKGFFIEKIYVYAKQSTSEVAKEIERIAEQNHIPRSKIVIDEDGLGGGVVDQLPGTKGFVNNSRPIETRKDEITSNYANLKSQCYFLLAKFVNEGKIGIYKVNETIKGFIVEDLEQIRQKDIDKDGKLAVVSKQIIKESLGRST</sequence>
<dbReference type="EMBL" id="LAZR01011433">
    <property type="protein sequence ID" value="KKM61698.1"/>
    <property type="molecule type" value="Genomic_DNA"/>
</dbReference>
<feature type="non-terminal residue" evidence="1">
    <location>
        <position position="428"/>
    </location>
</feature>
<dbReference type="AlphaFoldDB" id="A0A0F9IWP5"/>
<organism evidence="1">
    <name type="scientific">marine sediment metagenome</name>
    <dbReference type="NCBI Taxonomy" id="412755"/>
    <lineage>
        <taxon>unclassified sequences</taxon>
        <taxon>metagenomes</taxon>
        <taxon>ecological metagenomes</taxon>
    </lineage>
</organism>
<name>A0A0F9IWP5_9ZZZZ</name>
<accession>A0A0F9IWP5</accession>
<protein>
    <submittedName>
        <fullName evidence="1">Uncharacterized protein</fullName>
    </submittedName>
</protein>
<evidence type="ECO:0000313" key="1">
    <source>
        <dbReference type="EMBL" id="KKM61698.1"/>
    </source>
</evidence>
<proteinExistence type="predicted"/>
<dbReference type="InterPro" id="IPR027417">
    <property type="entry name" value="P-loop_NTPase"/>
</dbReference>
<reference evidence="1" key="1">
    <citation type="journal article" date="2015" name="Nature">
        <title>Complex archaea that bridge the gap between prokaryotes and eukaryotes.</title>
        <authorList>
            <person name="Spang A."/>
            <person name="Saw J.H."/>
            <person name="Jorgensen S.L."/>
            <person name="Zaremba-Niedzwiedzka K."/>
            <person name="Martijn J."/>
            <person name="Lind A.E."/>
            <person name="van Eijk R."/>
            <person name="Schleper C."/>
            <person name="Guy L."/>
            <person name="Ettema T.J."/>
        </authorList>
    </citation>
    <scope>NUCLEOTIDE SEQUENCE</scope>
</reference>
<dbReference type="Pfam" id="PF03237">
    <property type="entry name" value="Terminase_6N"/>
    <property type="match status" value="1"/>
</dbReference>